<dbReference type="Proteomes" id="UP000037510">
    <property type="component" value="Unassembled WGS sequence"/>
</dbReference>
<comment type="caution">
    <text evidence="2">The sequence shown here is derived from an EMBL/GenBank/DDBJ whole genome shotgun (WGS) entry which is preliminary data.</text>
</comment>
<proteinExistence type="predicted"/>
<name>A0A0L7LPX3_OPEBR</name>
<keyword evidence="2" id="KW-0675">Receptor</keyword>
<protein>
    <submittedName>
        <fullName evidence="2">Octopamine receptor</fullName>
    </submittedName>
</protein>
<sequence>MGTAINPLIYALFSEDFRFAFKRIICKCFCGGGGARRESEDGGGGSRRAQHRAQHSHSLEEDTSCLHAPSAAD</sequence>
<dbReference type="EMBL" id="JTDY01000374">
    <property type="protein sequence ID" value="KOB77482.1"/>
    <property type="molecule type" value="Genomic_DNA"/>
</dbReference>
<dbReference type="AlphaFoldDB" id="A0A0L7LPX3"/>
<reference evidence="2 3" key="1">
    <citation type="journal article" date="2015" name="Genome Biol. Evol.">
        <title>The genome of winter moth (Operophtera brumata) provides a genomic perspective on sexual dimorphism and phenology.</title>
        <authorList>
            <person name="Derks M.F."/>
            <person name="Smit S."/>
            <person name="Salis L."/>
            <person name="Schijlen E."/>
            <person name="Bossers A."/>
            <person name="Mateman C."/>
            <person name="Pijl A.S."/>
            <person name="de Ridder D."/>
            <person name="Groenen M.A."/>
            <person name="Visser M.E."/>
            <person name="Megens H.J."/>
        </authorList>
    </citation>
    <scope>NUCLEOTIDE SEQUENCE [LARGE SCALE GENOMIC DNA]</scope>
    <source>
        <strain evidence="2">WM2013NL</strain>
        <tissue evidence="2">Head and thorax</tissue>
    </source>
</reference>
<keyword evidence="3" id="KW-1185">Reference proteome</keyword>
<organism evidence="2 3">
    <name type="scientific">Operophtera brumata</name>
    <name type="common">Winter moth</name>
    <name type="synonym">Phalaena brumata</name>
    <dbReference type="NCBI Taxonomy" id="104452"/>
    <lineage>
        <taxon>Eukaryota</taxon>
        <taxon>Metazoa</taxon>
        <taxon>Ecdysozoa</taxon>
        <taxon>Arthropoda</taxon>
        <taxon>Hexapoda</taxon>
        <taxon>Insecta</taxon>
        <taxon>Pterygota</taxon>
        <taxon>Neoptera</taxon>
        <taxon>Endopterygota</taxon>
        <taxon>Lepidoptera</taxon>
        <taxon>Glossata</taxon>
        <taxon>Ditrysia</taxon>
        <taxon>Geometroidea</taxon>
        <taxon>Geometridae</taxon>
        <taxon>Larentiinae</taxon>
        <taxon>Operophtera</taxon>
    </lineage>
</organism>
<dbReference type="STRING" id="104452.A0A0L7LPX3"/>
<gene>
    <name evidence="2" type="ORF">OBRU01_02729</name>
</gene>
<evidence type="ECO:0000313" key="2">
    <source>
        <dbReference type="EMBL" id="KOB77482.1"/>
    </source>
</evidence>
<accession>A0A0L7LPX3</accession>
<feature type="non-terminal residue" evidence="2">
    <location>
        <position position="73"/>
    </location>
</feature>
<evidence type="ECO:0000256" key="1">
    <source>
        <dbReference type="SAM" id="MobiDB-lite"/>
    </source>
</evidence>
<dbReference type="Gene3D" id="1.10.1220.70">
    <property type="match status" value="1"/>
</dbReference>
<feature type="region of interest" description="Disordered" evidence="1">
    <location>
        <begin position="33"/>
        <end position="73"/>
    </location>
</feature>
<dbReference type="SUPFAM" id="SSF81321">
    <property type="entry name" value="Family A G protein-coupled receptor-like"/>
    <property type="match status" value="1"/>
</dbReference>
<evidence type="ECO:0000313" key="3">
    <source>
        <dbReference type="Proteomes" id="UP000037510"/>
    </source>
</evidence>